<dbReference type="AlphaFoldDB" id="A0A1G4J7J3"/>
<dbReference type="PROSITE" id="PS50235">
    <property type="entry name" value="USP_3"/>
    <property type="match status" value="1"/>
</dbReference>
<gene>
    <name evidence="14" type="ORF">LAME_0D03158G</name>
</gene>
<dbReference type="GO" id="GO:0061136">
    <property type="term" value="P:regulation of proteasomal protein catabolic process"/>
    <property type="evidence" value="ECO:0007669"/>
    <property type="project" value="TreeGrafter"/>
</dbReference>
<dbReference type="InterPro" id="IPR018200">
    <property type="entry name" value="USP_CS"/>
</dbReference>
<evidence type="ECO:0000256" key="1">
    <source>
        <dbReference type="ARBA" id="ARBA00000707"/>
    </source>
</evidence>
<dbReference type="EC" id="3.4.19.12" evidence="3"/>
<dbReference type="PANTHER" id="PTHR43982:SF6">
    <property type="entry name" value="UBIQUITIN CARBOXYL-TERMINAL HYDROLASE 2-RELATED"/>
    <property type="match status" value="1"/>
</dbReference>
<evidence type="ECO:0000256" key="12">
    <source>
        <dbReference type="SAM" id="Coils"/>
    </source>
</evidence>
<dbReference type="CDD" id="cd02666">
    <property type="entry name" value="Peptidase_C19J"/>
    <property type="match status" value="1"/>
</dbReference>
<evidence type="ECO:0000256" key="9">
    <source>
        <dbReference type="ARBA" id="ARBA00041732"/>
    </source>
</evidence>
<dbReference type="InterPro" id="IPR044635">
    <property type="entry name" value="UBP14-like"/>
</dbReference>
<evidence type="ECO:0000313" key="15">
    <source>
        <dbReference type="Proteomes" id="UP000191144"/>
    </source>
</evidence>
<keyword evidence="4" id="KW-0645">Protease</keyword>
<dbReference type="PROSITE" id="PS00972">
    <property type="entry name" value="USP_1"/>
    <property type="match status" value="1"/>
</dbReference>
<evidence type="ECO:0000256" key="5">
    <source>
        <dbReference type="ARBA" id="ARBA00022786"/>
    </source>
</evidence>
<dbReference type="GO" id="GO:0043161">
    <property type="term" value="P:proteasome-mediated ubiquitin-dependent protein catabolic process"/>
    <property type="evidence" value="ECO:0007669"/>
    <property type="project" value="InterPro"/>
</dbReference>
<organism evidence="14 15">
    <name type="scientific">Lachancea meyersii CBS 8951</name>
    <dbReference type="NCBI Taxonomy" id="1266667"/>
    <lineage>
        <taxon>Eukaryota</taxon>
        <taxon>Fungi</taxon>
        <taxon>Dikarya</taxon>
        <taxon>Ascomycota</taxon>
        <taxon>Saccharomycotina</taxon>
        <taxon>Saccharomycetes</taxon>
        <taxon>Saccharomycetales</taxon>
        <taxon>Saccharomycetaceae</taxon>
        <taxon>Lachancea</taxon>
    </lineage>
</organism>
<protein>
    <recommendedName>
        <fullName evidence="8">Ubiquitin carboxyl-terminal hydrolase 2</fullName>
        <ecNumber evidence="3">3.4.19.12</ecNumber>
    </recommendedName>
    <alternativeName>
        <fullName evidence="10">Deubiquitinating enzyme 2</fullName>
    </alternativeName>
    <alternativeName>
        <fullName evidence="9">Ubiquitin thioesterase 2</fullName>
    </alternativeName>
    <alternativeName>
        <fullName evidence="11">Ubiquitin-specific-processing protease 2</fullName>
    </alternativeName>
</protein>
<keyword evidence="5" id="KW-0833">Ubl conjugation pathway</keyword>
<evidence type="ECO:0000256" key="2">
    <source>
        <dbReference type="ARBA" id="ARBA00009085"/>
    </source>
</evidence>
<evidence type="ECO:0000256" key="6">
    <source>
        <dbReference type="ARBA" id="ARBA00022801"/>
    </source>
</evidence>
<dbReference type="FunFam" id="3.90.70.10:FF:000176">
    <property type="entry name" value="Ubiquitin-specific protease"/>
    <property type="match status" value="1"/>
</dbReference>
<name>A0A1G4J7J3_9SACH</name>
<keyword evidence="7" id="KW-0788">Thiol protease</keyword>
<sequence length="1237" mass="141451">MFRDLEESPTSAIQTDEPSNLHIANSQSENDSVLTSDYQHHDDGKTLLYPNAGELYPFKTAERILEDAKLEMKFRTSTDLHIASSELHNGVLKLPILKYARNRIHDPLSIGYLLDQVALKTRYEYESRTCSQLNKITVHMAVLNDPSIVPNSPQEVGRASLFHLKITVKTRLHLERLRRQVGVRHFHLLSSLHPADEQDLMLADPSDPQLVESVKYVTNDTNKLVCIEIFKPEFSEADLEAFSPESIHQRYTAACEKYPDLDSSSIPSQAECFSTLLKIFKGPLNRQSPQDVLKTISADNKFLNSQLDPNWLTDRFRFQLCKAQGNDKESDSITAMEFQPPDLTNYVADFDVRKLRESYVRKCLELVFLGKLSSAIMAKDNVNQDMRVRSFQLYQISYSPSFFFHALGETRSITDKWNQELDGNFNLLILSVCHYYNDKDVIKNYESQIRLDPANAGLYYDALTYVANVKSSYQLITYARKQDAVGKESLDSALLLFGIEPTNADLASIDDELLLGIYRKETYQASSQKHTNLRNALKLIAKAKNSEALSFYSTHEPYESVHQAYRMLEIDESVDVDVVQTAYTIKVADSPGLKIDCDRALYTLAVGKRNMALFKFLIEQCPQFNDFYSVDRLTYQGALATLQLNENASDEVVLEVFQRKWKQDPVISPDLFLQSAAALSKIGQERKSLLIERYLETGTLDVRCLPAGNWPTGLNNIGNTCYLNSLLQYYFCISPLRDAVINYQRTLSEFQLSLGHLSGKRRIGGREVSDLEVERSVQFVYQLRDLFSSMVHSSNKYVTPTKELAYLAFAPSNIEVEFEETPPEKIVPKATNIAVIDLTNDSSEDVNMLKSTPPESEVEANAVDSDSLLGDLKTIEPIVSSTRVANISADQLENALEMGRQQDVTECIGNVLFQMESASEPSNLDEDGEQHDLIKDLFYGKLKQDLVPLNDANKVRTKIERFVSLLINVVDQPKDVYDALDQYFKDDMLQLDDGHVKRSVAVTDLPTVLQLQIQRVYYDREKFMPFKSIEPLPFKKTIFMDRYMDTQDTRLLKKKEEAAILKEELRALKQRQRELLDKNGSGLSFKTSLLETKRFLQSNVLQQHSIELENKDQSIRTIDSLILKIDNELAEIYHRINILDKKLSDHFDEFQSHEYSLFAVFIHRGEASYGHYWIYIKEWSRNGIWRKYNDETVTEAPESEVFNFAVGNTATPYFLVYVKQGQEGIVEPLKRIVNEPS</sequence>
<evidence type="ECO:0000256" key="4">
    <source>
        <dbReference type="ARBA" id="ARBA00022670"/>
    </source>
</evidence>
<dbReference type="InterPro" id="IPR028889">
    <property type="entry name" value="USP"/>
</dbReference>
<dbReference type="GO" id="GO:0016579">
    <property type="term" value="P:protein deubiquitination"/>
    <property type="evidence" value="ECO:0007669"/>
    <property type="project" value="InterPro"/>
</dbReference>
<dbReference type="GO" id="GO:0070628">
    <property type="term" value="F:proteasome binding"/>
    <property type="evidence" value="ECO:0007669"/>
    <property type="project" value="TreeGrafter"/>
</dbReference>
<evidence type="ECO:0000259" key="13">
    <source>
        <dbReference type="PROSITE" id="PS50235"/>
    </source>
</evidence>
<proteinExistence type="inferred from homology"/>
<accession>A0A1G4J7J3</accession>
<dbReference type="Proteomes" id="UP000191144">
    <property type="component" value="Chromosome D"/>
</dbReference>
<dbReference type="InterPro" id="IPR001394">
    <property type="entry name" value="Peptidase_C19_UCH"/>
</dbReference>
<feature type="domain" description="USP" evidence="13">
    <location>
        <begin position="712"/>
        <end position="1220"/>
    </location>
</feature>
<evidence type="ECO:0000313" key="14">
    <source>
        <dbReference type="EMBL" id="SCU85847.1"/>
    </source>
</evidence>
<evidence type="ECO:0000256" key="7">
    <source>
        <dbReference type="ARBA" id="ARBA00022807"/>
    </source>
</evidence>
<evidence type="ECO:0000256" key="11">
    <source>
        <dbReference type="ARBA" id="ARBA00042737"/>
    </source>
</evidence>
<dbReference type="InterPro" id="IPR038765">
    <property type="entry name" value="Papain-like_cys_pep_sf"/>
</dbReference>
<dbReference type="Pfam" id="PF13446">
    <property type="entry name" value="RPT"/>
    <property type="match status" value="3"/>
</dbReference>
<feature type="coiled-coil region" evidence="12">
    <location>
        <begin position="1051"/>
        <end position="1078"/>
    </location>
</feature>
<evidence type="ECO:0000256" key="10">
    <source>
        <dbReference type="ARBA" id="ARBA00042236"/>
    </source>
</evidence>
<evidence type="ECO:0000256" key="8">
    <source>
        <dbReference type="ARBA" id="ARBA00040966"/>
    </source>
</evidence>
<dbReference type="PANTHER" id="PTHR43982">
    <property type="entry name" value="UBIQUITIN CARBOXYL-TERMINAL HYDROLASE"/>
    <property type="match status" value="1"/>
</dbReference>
<comment type="catalytic activity">
    <reaction evidence="1">
        <text>Thiol-dependent hydrolysis of ester, thioester, amide, peptide and isopeptide bonds formed by the C-terminal Gly of ubiquitin (a 76-residue protein attached to proteins as an intracellular targeting signal).</text>
        <dbReference type="EC" id="3.4.19.12"/>
    </reaction>
</comment>
<keyword evidence="15" id="KW-1185">Reference proteome</keyword>
<keyword evidence="6" id="KW-0378">Hydrolase</keyword>
<comment type="similarity">
    <text evidence="2">Belongs to the peptidase C19 family.</text>
</comment>
<dbReference type="EMBL" id="LT598482">
    <property type="protein sequence ID" value="SCU85847.1"/>
    <property type="molecule type" value="Genomic_DNA"/>
</dbReference>
<reference evidence="15" key="1">
    <citation type="submission" date="2016-03" db="EMBL/GenBank/DDBJ databases">
        <authorList>
            <person name="Devillers Hugo."/>
        </authorList>
    </citation>
    <scope>NUCLEOTIDE SEQUENCE [LARGE SCALE GENOMIC DNA]</scope>
</reference>
<dbReference type="SUPFAM" id="SSF54001">
    <property type="entry name" value="Cysteine proteinases"/>
    <property type="match status" value="1"/>
</dbReference>
<keyword evidence="12" id="KW-0175">Coiled coil</keyword>
<evidence type="ECO:0000256" key="3">
    <source>
        <dbReference type="ARBA" id="ARBA00012759"/>
    </source>
</evidence>
<dbReference type="PROSITE" id="PS00973">
    <property type="entry name" value="USP_2"/>
    <property type="match status" value="1"/>
</dbReference>
<dbReference type="Gene3D" id="3.90.70.10">
    <property type="entry name" value="Cysteine proteinases"/>
    <property type="match status" value="1"/>
</dbReference>
<dbReference type="OrthoDB" id="2420415at2759"/>
<dbReference type="GO" id="GO:0004843">
    <property type="term" value="F:cysteine-type deubiquitinase activity"/>
    <property type="evidence" value="ECO:0007669"/>
    <property type="project" value="UniProtKB-EC"/>
</dbReference>
<dbReference type="Pfam" id="PF00443">
    <property type="entry name" value="UCH"/>
    <property type="match status" value="1"/>
</dbReference>
<dbReference type="InterPro" id="IPR025305">
    <property type="entry name" value="UCH_repeat_domain"/>
</dbReference>